<evidence type="ECO:0000259" key="8">
    <source>
        <dbReference type="Pfam" id="PF01529"/>
    </source>
</evidence>
<evidence type="ECO:0000256" key="7">
    <source>
        <dbReference type="RuleBase" id="RU079119"/>
    </source>
</evidence>
<evidence type="ECO:0000313" key="9">
    <source>
        <dbReference type="EMBL" id="TMW61975.1"/>
    </source>
</evidence>
<sequence>MASCLAGAAMTLMALKSGTWLWLVRFFASPAVNVSYVIATLLMLWSYALAVFTDAGLPSFALDHRVRAMEDGPDDDAKEEDENGRYCERCDTQKPPHVHHCSVCRRCVYRMDHHCPWTSNCVGWTNKKFFLLFLVYTSISCLLFNSIVSPLVWQPRHALSPAASQIAEQHETFLQVVWTLSFTVGVVLAGYFVFHLWLLWSGRTTLQFITNKTGEFENYPFLFHWRVYFGNNVVMWWLPVAPELDSRLRGRTETQRLIRS</sequence>
<gene>
    <name evidence="9" type="ORF">Poli38472_009468</name>
</gene>
<dbReference type="InterPro" id="IPR039859">
    <property type="entry name" value="PFA4/ZDH16/20/ERF2-like"/>
</dbReference>
<dbReference type="PANTHER" id="PTHR12246">
    <property type="entry name" value="PALMITOYLTRANSFERASE ZDHHC16"/>
    <property type="match status" value="1"/>
</dbReference>
<keyword evidence="5 7" id="KW-0472">Membrane</keyword>
<keyword evidence="10" id="KW-1185">Reference proteome</keyword>
<dbReference type="PROSITE" id="PS50216">
    <property type="entry name" value="DHHC"/>
    <property type="match status" value="1"/>
</dbReference>
<comment type="caution">
    <text evidence="9">The sequence shown here is derived from an EMBL/GenBank/DDBJ whole genome shotgun (WGS) entry which is preliminary data.</text>
</comment>
<evidence type="ECO:0000256" key="1">
    <source>
        <dbReference type="ARBA" id="ARBA00004141"/>
    </source>
</evidence>
<accession>A0A8K1CEZ1</accession>
<feature type="transmembrane region" description="Helical" evidence="7">
    <location>
        <begin position="34"/>
        <end position="57"/>
    </location>
</feature>
<dbReference type="Proteomes" id="UP000794436">
    <property type="component" value="Unassembled WGS sequence"/>
</dbReference>
<comment type="domain">
    <text evidence="7">The DHHC domain is required for palmitoyltransferase activity.</text>
</comment>
<protein>
    <recommendedName>
        <fullName evidence="7">Palmitoyltransferase</fullName>
        <ecNumber evidence="7">2.3.1.225</ecNumber>
    </recommendedName>
</protein>
<evidence type="ECO:0000256" key="4">
    <source>
        <dbReference type="ARBA" id="ARBA00022989"/>
    </source>
</evidence>
<dbReference type="OrthoDB" id="331948at2759"/>
<reference evidence="9" key="1">
    <citation type="submission" date="2019-03" db="EMBL/GenBank/DDBJ databases">
        <title>Long read genome sequence of the mycoparasitic Pythium oligandrum ATCC 38472 isolated from sugarbeet rhizosphere.</title>
        <authorList>
            <person name="Gaulin E."/>
        </authorList>
    </citation>
    <scope>NUCLEOTIDE SEQUENCE</scope>
    <source>
        <strain evidence="9">ATCC 38472_TT</strain>
    </source>
</reference>
<feature type="transmembrane region" description="Helical" evidence="7">
    <location>
        <begin position="173"/>
        <end position="200"/>
    </location>
</feature>
<keyword evidence="3 7" id="KW-0812">Transmembrane</keyword>
<feature type="transmembrane region" description="Helical" evidence="7">
    <location>
        <begin position="129"/>
        <end position="153"/>
    </location>
</feature>
<dbReference type="EC" id="2.3.1.225" evidence="7"/>
<dbReference type="GO" id="GO:0016020">
    <property type="term" value="C:membrane"/>
    <property type="evidence" value="ECO:0007669"/>
    <property type="project" value="UniProtKB-SubCell"/>
</dbReference>
<dbReference type="InterPro" id="IPR001594">
    <property type="entry name" value="Palmitoyltrfase_DHHC"/>
</dbReference>
<keyword evidence="4 7" id="KW-1133">Transmembrane helix</keyword>
<dbReference type="AlphaFoldDB" id="A0A8K1CEZ1"/>
<organism evidence="9 10">
    <name type="scientific">Pythium oligandrum</name>
    <name type="common">Mycoparasitic fungus</name>
    <dbReference type="NCBI Taxonomy" id="41045"/>
    <lineage>
        <taxon>Eukaryota</taxon>
        <taxon>Sar</taxon>
        <taxon>Stramenopiles</taxon>
        <taxon>Oomycota</taxon>
        <taxon>Peronosporomycetes</taxon>
        <taxon>Pythiales</taxon>
        <taxon>Pythiaceae</taxon>
        <taxon>Pythium</taxon>
    </lineage>
</organism>
<comment type="catalytic activity">
    <reaction evidence="7">
        <text>L-cysteinyl-[protein] + hexadecanoyl-CoA = S-hexadecanoyl-L-cysteinyl-[protein] + CoA</text>
        <dbReference type="Rhea" id="RHEA:36683"/>
        <dbReference type="Rhea" id="RHEA-COMP:10131"/>
        <dbReference type="Rhea" id="RHEA-COMP:11032"/>
        <dbReference type="ChEBI" id="CHEBI:29950"/>
        <dbReference type="ChEBI" id="CHEBI:57287"/>
        <dbReference type="ChEBI" id="CHEBI:57379"/>
        <dbReference type="ChEBI" id="CHEBI:74151"/>
        <dbReference type="EC" id="2.3.1.225"/>
    </reaction>
</comment>
<proteinExistence type="inferred from homology"/>
<evidence type="ECO:0000313" key="10">
    <source>
        <dbReference type="Proteomes" id="UP000794436"/>
    </source>
</evidence>
<keyword evidence="6 7" id="KW-0012">Acyltransferase</keyword>
<dbReference type="Pfam" id="PF01529">
    <property type="entry name" value="DHHC"/>
    <property type="match status" value="1"/>
</dbReference>
<comment type="similarity">
    <text evidence="7">Belongs to the DHHC palmitoyltransferase family.</text>
</comment>
<dbReference type="GO" id="GO:0019706">
    <property type="term" value="F:protein-cysteine S-palmitoyltransferase activity"/>
    <property type="evidence" value="ECO:0007669"/>
    <property type="project" value="UniProtKB-EC"/>
</dbReference>
<evidence type="ECO:0000256" key="2">
    <source>
        <dbReference type="ARBA" id="ARBA00022679"/>
    </source>
</evidence>
<evidence type="ECO:0000256" key="5">
    <source>
        <dbReference type="ARBA" id="ARBA00023136"/>
    </source>
</evidence>
<keyword evidence="2 7" id="KW-0808">Transferase</keyword>
<dbReference type="EMBL" id="SPLM01000074">
    <property type="protein sequence ID" value="TMW61975.1"/>
    <property type="molecule type" value="Genomic_DNA"/>
</dbReference>
<evidence type="ECO:0000256" key="6">
    <source>
        <dbReference type="ARBA" id="ARBA00023315"/>
    </source>
</evidence>
<feature type="domain" description="Palmitoyltransferase DHHC" evidence="8">
    <location>
        <begin position="82"/>
        <end position="211"/>
    </location>
</feature>
<comment type="subcellular location">
    <subcellularLocation>
        <location evidence="1">Membrane</location>
        <topology evidence="1">Multi-pass membrane protein</topology>
    </subcellularLocation>
</comment>
<evidence type="ECO:0000256" key="3">
    <source>
        <dbReference type="ARBA" id="ARBA00022692"/>
    </source>
</evidence>
<name>A0A8K1CEZ1_PYTOL</name>